<keyword evidence="2" id="KW-1185">Reference proteome</keyword>
<gene>
    <name evidence="1" type="ORF">GCM10011514_43250</name>
</gene>
<dbReference type="EMBL" id="BMKK01000011">
    <property type="protein sequence ID" value="GGD74549.1"/>
    <property type="molecule type" value="Genomic_DNA"/>
</dbReference>
<evidence type="ECO:0000313" key="2">
    <source>
        <dbReference type="Proteomes" id="UP000609064"/>
    </source>
</evidence>
<name>A0A916Z377_9BACT</name>
<dbReference type="AlphaFoldDB" id="A0A916Z377"/>
<protein>
    <submittedName>
        <fullName evidence="1">Uncharacterized protein</fullName>
    </submittedName>
</protein>
<accession>A0A916Z377</accession>
<organism evidence="1 2">
    <name type="scientific">Emticicia aquatilis</name>
    <dbReference type="NCBI Taxonomy" id="1537369"/>
    <lineage>
        <taxon>Bacteria</taxon>
        <taxon>Pseudomonadati</taxon>
        <taxon>Bacteroidota</taxon>
        <taxon>Cytophagia</taxon>
        <taxon>Cytophagales</taxon>
        <taxon>Leadbetterellaceae</taxon>
        <taxon>Emticicia</taxon>
    </lineage>
</organism>
<dbReference type="Proteomes" id="UP000609064">
    <property type="component" value="Unassembled WGS sequence"/>
</dbReference>
<evidence type="ECO:0000313" key="1">
    <source>
        <dbReference type="EMBL" id="GGD74549.1"/>
    </source>
</evidence>
<proteinExistence type="predicted"/>
<sequence length="72" mass="8095">MILDLQNLPVLPDSAFFSLVSQQKCIIITSAYPIQMVDIPLDVIAFLNKPFTIESFTEAIEKFVGVVDDYTK</sequence>
<comment type="caution">
    <text evidence="1">The sequence shown here is derived from an EMBL/GenBank/DDBJ whole genome shotgun (WGS) entry which is preliminary data.</text>
</comment>
<reference evidence="1" key="2">
    <citation type="submission" date="2020-09" db="EMBL/GenBank/DDBJ databases">
        <authorList>
            <person name="Sun Q."/>
            <person name="Zhou Y."/>
        </authorList>
    </citation>
    <scope>NUCLEOTIDE SEQUENCE</scope>
    <source>
        <strain evidence="1">CGMCC 1.15958</strain>
    </source>
</reference>
<reference evidence="1" key="1">
    <citation type="journal article" date="2014" name="Int. J. Syst. Evol. Microbiol.">
        <title>Complete genome sequence of Corynebacterium casei LMG S-19264T (=DSM 44701T), isolated from a smear-ripened cheese.</title>
        <authorList>
            <consortium name="US DOE Joint Genome Institute (JGI-PGF)"/>
            <person name="Walter F."/>
            <person name="Albersmeier A."/>
            <person name="Kalinowski J."/>
            <person name="Ruckert C."/>
        </authorList>
    </citation>
    <scope>NUCLEOTIDE SEQUENCE</scope>
    <source>
        <strain evidence="1">CGMCC 1.15958</strain>
    </source>
</reference>